<name>A0AAX1N923_9BACT</name>
<keyword evidence="1" id="KW-1133">Transmembrane helix</keyword>
<evidence type="ECO:0000256" key="1">
    <source>
        <dbReference type="SAM" id="Phobius"/>
    </source>
</evidence>
<dbReference type="KEGG" id="fya:KMW28_01435"/>
<reference evidence="3 4" key="1">
    <citation type="submission" date="2021-05" db="EMBL/GenBank/DDBJ databases">
        <title>Comparative genomic studies on the polysaccharide-degrading batcterial strains of the Flammeovirga genus.</title>
        <authorList>
            <person name="Zewei F."/>
            <person name="Zheng Z."/>
            <person name="Yu L."/>
            <person name="Ruyue G."/>
            <person name="Yanhong M."/>
            <person name="Yuanyuan C."/>
            <person name="Jingyan G."/>
            <person name="Wenjun H."/>
        </authorList>
    </citation>
    <scope>NUCLEOTIDE SEQUENCE [LARGE SCALE GENOMIC DNA]</scope>
    <source>
        <strain evidence="3 4">NBRC:100898</strain>
    </source>
</reference>
<dbReference type="EMBL" id="CP076132">
    <property type="protein sequence ID" value="QWG02273.1"/>
    <property type="molecule type" value="Genomic_DNA"/>
</dbReference>
<dbReference type="InterPro" id="IPR050768">
    <property type="entry name" value="UPF0353/GerABKA_families"/>
</dbReference>
<gene>
    <name evidence="3" type="ORF">KMW28_01435</name>
</gene>
<feature type="domain" description="VWFA" evidence="2">
    <location>
        <begin position="110"/>
        <end position="292"/>
    </location>
</feature>
<dbReference type="InterPro" id="IPR036465">
    <property type="entry name" value="vWFA_dom_sf"/>
</dbReference>
<dbReference type="SUPFAM" id="SSF53300">
    <property type="entry name" value="vWA-like"/>
    <property type="match status" value="1"/>
</dbReference>
<dbReference type="PANTHER" id="PTHR22550">
    <property type="entry name" value="SPORE GERMINATION PROTEIN"/>
    <property type="match status" value="1"/>
</dbReference>
<dbReference type="Proteomes" id="UP000678679">
    <property type="component" value="Chromosome 1"/>
</dbReference>
<evidence type="ECO:0000259" key="2">
    <source>
        <dbReference type="PROSITE" id="PS50234"/>
    </source>
</evidence>
<dbReference type="RefSeq" id="WP_169664798.1">
    <property type="nucleotide sequence ID" value="NZ_CP076132.1"/>
</dbReference>
<accession>A0AAX1N923</accession>
<dbReference type="AlphaFoldDB" id="A0AAX1N923"/>
<proteinExistence type="predicted"/>
<keyword evidence="1" id="KW-0812">Transmembrane</keyword>
<dbReference type="PROSITE" id="PS50234">
    <property type="entry name" value="VWFA"/>
    <property type="match status" value="1"/>
</dbReference>
<dbReference type="Gene3D" id="3.40.50.410">
    <property type="entry name" value="von Willebrand factor, type A domain"/>
    <property type="match status" value="1"/>
</dbReference>
<dbReference type="InterPro" id="IPR002035">
    <property type="entry name" value="VWF_A"/>
</dbReference>
<organism evidence="3 4">
    <name type="scientific">Flammeovirga yaeyamensis</name>
    <dbReference type="NCBI Taxonomy" id="367791"/>
    <lineage>
        <taxon>Bacteria</taxon>
        <taxon>Pseudomonadati</taxon>
        <taxon>Bacteroidota</taxon>
        <taxon>Cytophagia</taxon>
        <taxon>Cytophagales</taxon>
        <taxon>Flammeovirgaceae</taxon>
        <taxon>Flammeovirga</taxon>
    </lineage>
</organism>
<feature type="transmembrane region" description="Helical" evidence="1">
    <location>
        <begin position="20"/>
        <end position="38"/>
    </location>
</feature>
<protein>
    <submittedName>
        <fullName evidence="3">VWA domain-containing protein</fullName>
    </submittedName>
</protein>
<dbReference type="PANTHER" id="PTHR22550:SF18">
    <property type="entry name" value="VWFA DOMAIN-CONTAINING PROTEIN"/>
    <property type="match status" value="1"/>
</dbReference>
<sequence length="344" mass="39248">MLNLWLRLPKNGLRVMYELAYPWMFALLPLPILMWWLYPAYKQKKDALYYPKFDELTEATKLKPQKSATVLKRKWFQYLVNFICWCLVVTALSNPQYIGEPAKKVKEARNLLIAADISMSMETRDWVDENGNRMSRWQAVQGVLHDFIEKREGDRIGLMLFGSDVFAMPFTPDLEIINHTINEAGIGMAGHKTTIGNAIALSTQVFDADSIDQKVMILLTDGQDSGSEIVPITASQMAADDSIKIYTVGIGTKKSAAYELDDKTLKMIAKNTGGDYFFAGNLEELNQIYDKLNELEPIEFEDESYRPTRLLFYYPILGCLALVFFTQFTTIIVQLIISLNRRAS</sequence>
<keyword evidence="4" id="KW-1185">Reference proteome</keyword>
<dbReference type="SMART" id="SM00327">
    <property type="entry name" value="VWA"/>
    <property type="match status" value="1"/>
</dbReference>
<keyword evidence="1" id="KW-0472">Membrane</keyword>
<feature type="transmembrane region" description="Helical" evidence="1">
    <location>
        <begin position="312"/>
        <end position="337"/>
    </location>
</feature>
<dbReference type="Pfam" id="PF00092">
    <property type="entry name" value="VWA"/>
    <property type="match status" value="1"/>
</dbReference>
<evidence type="ECO:0000313" key="4">
    <source>
        <dbReference type="Proteomes" id="UP000678679"/>
    </source>
</evidence>
<evidence type="ECO:0000313" key="3">
    <source>
        <dbReference type="EMBL" id="QWG02273.1"/>
    </source>
</evidence>